<evidence type="ECO:0000313" key="2">
    <source>
        <dbReference type="EMBL" id="GLY73689.1"/>
    </source>
</evidence>
<comment type="caution">
    <text evidence="2">The sequence shown here is derived from an EMBL/GenBank/DDBJ whole genome shotgun (WGS) entry which is preliminary data.</text>
</comment>
<accession>A0A9W6VNE6</accession>
<evidence type="ECO:0008006" key="4">
    <source>
        <dbReference type="Google" id="ProtNLM"/>
    </source>
</evidence>
<feature type="region of interest" description="Disordered" evidence="1">
    <location>
        <begin position="59"/>
        <end position="97"/>
    </location>
</feature>
<proteinExistence type="predicted"/>
<reference evidence="2" key="1">
    <citation type="submission" date="2023-03" db="EMBL/GenBank/DDBJ databases">
        <title>Actinoallomurus iriomotensis NBRC 103681.</title>
        <authorList>
            <person name="Ichikawa N."/>
            <person name="Sato H."/>
            <person name="Tonouchi N."/>
        </authorList>
    </citation>
    <scope>NUCLEOTIDE SEQUENCE</scope>
    <source>
        <strain evidence="2">NBRC 103681</strain>
    </source>
</reference>
<feature type="compositionally biased region" description="Basic and acidic residues" evidence="1">
    <location>
        <begin position="59"/>
        <end position="72"/>
    </location>
</feature>
<evidence type="ECO:0000256" key="1">
    <source>
        <dbReference type="SAM" id="MobiDB-lite"/>
    </source>
</evidence>
<dbReference type="EMBL" id="BSTJ01000002">
    <property type="protein sequence ID" value="GLY73689.1"/>
    <property type="molecule type" value="Genomic_DNA"/>
</dbReference>
<name>A0A9W6VNE6_9ACTN</name>
<dbReference type="AlphaFoldDB" id="A0A9W6VNE6"/>
<sequence>MRHLLTHTTGVDGDVFTDTGRGDDCLAKYAEALAEPEPFAAPAEPASADVDRHAGTYERAGERLEMVGGERPRLRRTATGAPAALLPESEREQEHDLVPVEEDLFAVRAPRTGMWLPVTFYALPTGERYLHLAGRATPKVP</sequence>
<evidence type="ECO:0000313" key="3">
    <source>
        <dbReference type="Proteomes" id="UP001165135"/>
    </source>
</evidence>
<feature type="compositionally biased region" description="Basic and acidic residues" evidence="1">
    <location>
        <begin position="88"/>
        <end position="97"/>
    </location>
</feature>
<dbReference type="Proteomes" id="UP001165135">
    <property type="component" value="Unassembled WGS sequence"/>
</dbReference>
<dbReference type="RefSeq" id="WP_285619172.1">
    <property type="nucleotide sequence ID" value="NZ_BSTJ01000002.1"/>
</dbReference>
<organism evidence="2 3">
    <name type="scientific">Actinoallomurus iriomotensis</name>
    <dbReference type="NCBI Taxonomy" id="478107"/>
    <lineage>
        <taxon>Bacteria</taxon>
        <taxon>Bacillati</taxon>
        <taxon>Actinomycetota</taxon>
        <taxon>Actinomycetes</taxon>
        <taxon>Streptosporangiales</taxon>
        <taxon>Thermomonosporaceae</taxon>
        <taxon>Actinoallomurus</taxon>
    </lineage>
</organism>
<protein>
    <recommendedName>
        <fullName evidence="4">Beta-lactamase</fullName>
    </recommendedName>
</protein>
<gene>
    <name evidence="2" type="ORF">Airi01_019560</name>
</gene>